<protein>
    <recommendedName>
        <fullName evidence="4">Lipoprotein</fullName>
    </recommendedName>
</protein>
<gene>
    <name evidence="2" type="ORF">ACFFVD_14485</name>
</gene>
<keyword evidence="3" id="KW-1185">Reference proteome</keyword>
<comment type="caution">
    <text evidence="2">The sequence shown here is derived from an EMBL/GenBank/DDBJ whole genome shotgun (WGS) entry which is preliminary data.</text>
</comment>
<feature type="chain" id="PRO_5045454887" description="Lipoprotein" evidence="1">
    <location>
        <begin position="26"/>
        <end position="192"/>
    </location>
</feature>
<reference evidence="2 3" key="1">
    <citation type="submission" date="2024-09" db="EMBL/GenBank/DDBJ databases">
        <authorList>
            <person name="Sun Q."/>
            <person name="Mori K."/>
        </authorList>
    </citation>
    <scope>NUCLEOTIDE SEQUENCE [LARGE SCALE GENOMIC DNA]</scope>
    <source>
        <strain evidence="2 3">CCM 7659</strain>
    </source>
</reference>
<dbReference type="Proteomes" id="UP001589700">
    <property type="component" value="Unassembled WGS sequence"/>
</dbReference>
<dbReference type="RefSeq" id="WP_380024120.1">
    <property type="nucleotide sequence ID" value="NZ_JBHMDY010000011.1"/>
</dbReference>
<evidence type="ECO:0000256" key="1">
    <source>
        <dbReference type="SAM" id="SignalP"/>
    </source>
</evidence>
<evidence type="ECO:0000313" key="3">
    <source>
        <dbReference type="Proteomes" id="UP001589700"/>
    </source>
</evidence>
<evidence type="ECO:0008006" key="4">
    <source>
        <dbReference type="Google" id="ProtNLM"/>
    </source>
</evidence>
<accession>A0ABV5JUE2</accession>
<proteinExistence type="predicted"/>
<organism evidence="2 3">
    <name type="scientific">Dietzia aerolata</name>
    <dbReference type="NCBI Taxonomy" id="595984"/>
    <lineage>
        <taxon>Bacteria</taxon>
        <taxon>Bacillati</taxon>
        <taxon>Actinomycetota</taxon>
        <taxon>Actinomycetes</taxon>
        <taxon>Mycobacteriales</taxon>
        <taxon>Dietziaceae</taxon>
        <taxon>Dietzia</taxon>
    </lineage>
</organism>
<dbReference type="PROSITE" id="PS51257">
    <property type="entry name" value="PROKAR_LIPOPROTEIN"/>
    <property type="match status" value="1"/>
</dbReference>
<dbReference type="EMBL" id="JBHMDY010000011">
    <property type="protein sequence ID" value="MFB9261007.1"/>
    <property type="molecule type" value="Genomic_DNA"/>
</dbReference>
<feature type="signal peptide" evidence="1">
    <location>
        <begin position="1"/>
        <end position="25"/>
    </location>
</feature>
<sequence>MMNDRRFGTAAASLLAAVLVLSSCADQDDDSYVDNHAGHSPRGPETAEIIMPYGEGFEHLQGQPPEAVAETALLRLAHATPAQVEDQDAAAATLRGVVTPELWTQLRDDPASVVPTMTGPAWRAWDSAGGGVTVTVRQDEEQHPPDTDTTWTRKWVVTRQLAGSTSPLDTTYAVALRKISGQWRVSDLRLLG</sequence>
<keyword evidence="1" id="KW-0732">Signal</keyword>
<name>A0ABV5JUE2_9ACTN</name>
<evidence type="ECO:0000313" key="2">
    <source>
        <dbReference type="EMBL" id="MFB9261007.1"/>
    </source>
</evidence>